<feature type="compositionally biased region" description="Polar residues" evidence="2">
    <location>
        <begin position="405"/>
        <end position="416"/>
    </location>
</feature>
<name>A0ABU8U1E1_9ACTN</name>
<dbReference type="PANTHER" id="PTHR43674">
    <property type="entry name" value="NITRILASE C965.09-RELATED"/>
    <property type="match status" value="1"/>
</dbReference>
<evidence type="ECO:0000259" key="3">
    <source>
        <dbReference type="PROSITE" id="PS50263"/>
    </source>
</evidence>
<keyword evidence="5" id="KW-1185">Reference proteome</keyword>
<dbReference type="GO" id="GO:0016787">
    <property type="term" value="F:hydrolase activity"/>
    <property type="evidence" value="ECO:0007669"/>
    <property type="project" value="UniProtKB-KW"/>
</dbReference>
<dbReference type="InterPro" id="IPR036526">
    <property type="entry name" value="C-N_Hydrolase_sf"/>
</dbReference>
<feature type="compositionally biased region" description="Low complexity" evidence="2">
    <location>
        <begin position="286"/>
        <end position="296"/>
    </location>
</feature>
<feature type="region of interest" description="Disordered" evidence="2">
    <location>
        <begin position="277"/>
        <end position="297"/>
    </location>
</feature>
<dbReference type="Gene3D" id="3.60.110.10">
    <property type="entry name" value="Carbon-nitrogen hydrolase"/>
    <property type="match status" value="1"/>
</dbReference>
<evidence type="ECO:0000256" key="1">
    <source>
        <dbReference type="ARBA" id="ARBA00022801"/>
    </source>
</evidence>
<dbReference type="InterPro" id="IPR003010">
    <property type="entry name" value="C-N_Hydrolase"/>
</dbReference>
<reference evidence="4 5" key="1">
    <citation type="submission" date="2024-03" db="EMBL/GenBank/DDBJ databases">
        <title>Novel Streptomyces species of biotechnological and ecological value are a feature of Machair soil.</title>
        <authorList>
            <person name="Prole J.R."/>
            <person name="Goodfellow M."/>
            <person name="Allenby N."/>
            <person name="Ward A.C."/>
        </authorList>
    </citation>
    <scope>NUCLEOTIDE SEQUENCE [LARGE SCALE GENOMIC DNA]</scope>
    <source>
        <strain evidence="4 5">MS1.HAVA.3</strain>
    </source>
</reference>
<evidence type="ECO:0000313" key="5">
    <source>
        <dbReference type="Proteomes" id="UP001382904"/>
    </source>
</evidence>
<dbReference type="InterPro" id="IPR050345">
    <property type="entry name" value="Aliph_Amidase/BUP"/>
</dbReference>
<feature type="region of interest" description="Disordered" evidence="2">
    <location>
        <begin position="380"/>
        <end position="481"/>
    </location>
</feature>
<evidence type="ECO:0000256" key="2">
    <source>
        <dbReference type="SAM" id="MobiDB-lite"/>
    </source>
</evidence>
<feature type="domain" description="CN hydrolase" evidence="3">
    <location>
        <begin position="36"/>
        <end position="297"/>
    </location>
</feature>
<protein>
    <submittedName>
        <fullName evidence="4">Nitrilase-related carbon-nitrogen hydrolase</fullName>
    </submittedName>
</protein>
<dbReference type="PROSITE" id="PS50263">
    <property type="entry name" value="CN_HYDROLASE"/>
    <property type="match status" value="1"/>
</dbReference>
<proteinExistence type="predicted"/>
<organism evidence="4 5">
    <name type="scientific">Streptomyces caledonius</name>
    <dbReference type="NCBI Taxonomy" id="3134107"/>
    <lineage>
        <taxon>Bacteria</taxon>
        <taxon>Bacillati</taxon>
        <taxon>Actinomycetota</taxon>
        <taxon>Actinomycetes</taxon>
        <taxon>Kitasatosporales</taxon>
        <taxon>Streptomycetaceae</taxon>
        <taxon>Streptomyces</taxon>
    </lineage>
</organism>
<dbReference type="EMBL" id="JBBKAM010000002">
    <property type="protein sequence ID" value="MEJ8641702.1"/>
    <property type="molecule type" value="Genomic_DNA"/>
</dbReference>
<comment type="caution">
    <text evidence="4">The sequence shown here is derived from an EMBL/GenBank/DDBJ whole genome shotgun (WGS) entry which is preliminary data.</text>
</comment>
<dbReference type="Pfam" id="PF00795">
    <property type="entry name" value="CN_hydrolase"/>
    <property type="match status" value="1"/>
</dbReference>
<gene>
    <name evidence="4" type="ORF">WKI68_09935</name>
</gene>
<dbReference type="Proteomes" id="UP001382904">
    <property type="component" value="Unassembled WGS sequence"/>
</dbReference>
<accession>A0ABU8U1E1</accession>
<dbReference type="SUPFAM" id="SSF56317">
    <property type="entry name" value="Carbon-nitrogen hydrolase"/>
    <property type="match status" value="1"/>
</dbReference>
<keyword evidence="1 4" id="KW-0378">Hydrolase</keyword>
<evidence type="ECO:0000313" key="4">
    <source>
        <dbReference type="EMBL" id="MEJ8641702.1"/>
    </source>
</evidence>
<sequence length="481" mass="51269">MSTDATTDATAYTVLTSYGSPLGSPARTEPAERVPLRVGLVQMRWYADENEHDDRLREGVALAAAQGATMVCLPELTRSPYFCTTDDPMAHGAARHLEDVEDGPTARLAAELAGELGITVHASLYEQAEDGGLGYNTAVCVDPDGKLIARTRKNHIPAFPGYREDLCFRPGDSGFPVVTHQGARFGFPTCWDEWFPELARAYALHGAEILVHPTAIGSEVDLPDFDTRPMWEHAISANGLANALFMIVPNRTGTEGRSTFYGSSFISDPYGRVVLRAPATAPPSSSPTSTSTSTATGCSSACCRPAAPSCTAASPNPFTRRARPRELTPAGAAGYDKAPSHGTVRGSALWFVTARRSEAGATGRSHRRAESMGRWRCVPARTGDSVRGPCTKRIGWDRGGRATRTPASSPSGQETGLGTHYHRTGSHARHGPRPALAAHHPSSGFTGRAQHPGPDLPSGPRYSCVAQASRRARTASSTRLP</sequence>
<dbReference type="PANTHER" id="PTHR43674:SF2">
    <property type="entry name" value="BETA-UREIDOPROPIONASE"/>
    <property type="match status" value="1"/>
</dbReference>
<feature type="compositionally biased region" description="Basic residues" evidence="2">
    <location>
        <begin position="420"/>
        <end position="432"/>
    </location>
</feature>